<dbReference type="Gene3D" id="1.10.101.10">
    <property type="entry name" value="PGBD-like superfamily/PGBD"/>
    <property type="match status" value="2"/>
</dbReference>
<dbReference type="InterPro" id="IPR036366">
    <property type="entry name" value="PGBDSf"/>
</dbReference>
<feature type="domain" description="Peptidoglycan binding-like" evidence="1">
    <location>
        <begin position="86"/>
        <end position="137"/>
    </location>
</feature>
<sequence length="328" mass="35779">MRLFHQGDRGEPVRDIQDRLTALRFDTGDDASGVFDEGTQRAVAGFQADRGLPTDGIVGPDTWRSLVDAGYRLGDRMLYHRVPMMRGDDVAELQARLNSLGFDTDKVDGIFGPATLHGLLDFQRNRSLAEDGIAGDLVASELRLVGRATQKPGREAVRERQWLQTLPDSITGQRIYIDPECRTDDESGATWNAAMEASAAIQLLGGHPIISHSIDTSPPPSIRAQRANRLNVDIVIGFFLPQDGEEAVFYFSSEHSRSEAGMAVADLVGERLGLSSAGRTMPILKNTRSPAIVVSVRAMNRRVGRVVANVIASLYEDGVLSQPDGSKR</sequence>
<dbReference type="EMBL" id="UOEI01000091">
    <property type="protein sequence ID" value="VAV93067.1"/>
    <property type="molecule type" value="Genomic_DNA"/>
</dbReference>
<dbReference type="InterPro" id="IPR002477">
    <property type="entry name" value="Peptidoglycan-bd-like"/>
</dbReference>
<dbReference type="Pfam" id="PF01471">
    <property type="entry name" value="PG_binding_1"/>
    <property type="match status" value="2"/>
</dbReference>
<organism evidence="2">
    <name type="scientific">hydrothermal vent metagenome</name>
    <dbReference type="NCBI Taxonomy" id="652676"/>
    <lineage>
        <taxon>unclassified sequences</taxon>
        <taxon>metagenomes</taxon>
        <taxon>ecological metagenomes</taxon>
    </lineage>
</organism>
<evidence type="ECO:0000259" key="1">
    <source>
        <dbReference type="Pfam" id="PF01471"/>
    </source>
</evidence>
<proteinExistence type="predicted"/>
<feature type="domain" description="Peptidoglycan binding-like" evidence="1">
    <location>
        <begin position="9"/>
        <end position="66"/>
    </location>
</feature>
<accession>A0A3B0RLZ6</accession>
<evidence type="ECO:0000313" key="2">
    <source>
        <dbReference type="EMBL" id="VAV93067.1"/>
    </source>
</evidence>
<dbReference type="InterPro" id="IPR036365">
    <property type="entry name" value="PGBD-like_sf"/>
</dbReference>
<name>A0A3B0RLZ6_9ZZZZ</name>
<protein>
    <recommendedName>
        <fullName evidence="1">Peptidoglycan binding-like domain-containing protein</fullName>
    </recommendedName>
</protein>
<dbReference type="SUPFAM" id="SSF47090">
    <property type="entry name" value="PGBD-like"/>
    <property type="match status" value="2"/>
</dbReference>
<gene>
    <name evidence="2" type="ORF">MNBD_ACTINO01-1456</name>
</gene>
<reference evidence="2" key="1">
    <citation type="submission" date="2018-06" db="EMBL/GenBank/DDBJ databases">
        <authorList>
            <person name="Zhirakovskaya E."/>
        </authorList>
    </citation>
    <scope>NUCLEOTIDE SEQUENCE</scope>
</reference>
<dbReference type="AlphaFoldDB" id="A0A3B0RLZ6"/>